<organism evidence="1 2">
    <name type="scientific">Carboxylicivirga linearis</name>
    <dbReference type="NCBI Taxonomy" id="1628157"/>
    <lineage>
        <taxon>Bacteria</taxon>
        <taxon>Pseudomonadati</taxon>
        <taxon>Bacteroidota</taxon>
        <taxon>Bacteroidia</taxon>
        <taxon>Marinilabiliales</taxon>
        <taxon>Marinilabiliaceae</taxon>
        <taxon>Carboxylicivirga</taxon>
    </lineage>
</organism>
<evidence type="ECO:0000313" key="2">
    <source>
        <dbReference type="Proteomes" id="UP000708576"/>
    </source>
</evidence>
<proteinExistence type="predicted"/>
<evidence type="ECO:0000313" key="1">
    <source>
        <dbReference type="EMBL" id="MBS2101064.1"/>
    </source>
</evidence>
<dbReference type="Proteomes" id="UP000708576">
    <property type="component" value="Unassembled WGS sequence"/>
</dbReference>
<dbReference type="Pfam" id="PF09674">
    <property type="entry name" value="DUF2400"/>
    <property type="match status" value="1"/>
</dbReference>
<accession>A0ABS5K3A1</accession>
<gene>
    <name evidence="1" type="ORF">KEM10_22455</name>
</gene>
<dbReference type="NCBIfam" id="TIGR02757">
    <property type="entry name" value="TIGR02757 family protein"/>
    <property type="match status" value="1"/>
</dbReference>
<dbReference type="EMBL" id="JAGUCO010000037">
    <property type="protein sequence ID" value="MBS2101064.1"/>
    <property type="molecule type" value="Genomic_DNA"/>
</dbReference>
<keyword evidence="2" id="KW-1185">Reference proteome</keyword>
<protein>
    <submittedName>
        <fullName evidence="1">TIGR02757 family protein</fullName>
    </submittedName>
</protein>
<name>A0ABS5K3A1_9BACT</name>
<sequence length="255" mass="29740">MMNQNDIKEFLDEKVLKYNQPNFIPNDPIQIPHLFTKKEDIEIAGFLSAILAWGKRDQIIKSAKKLMQLLDHSPYDFITHASDSDLNTFETFYYRTFSSIDCIYFIKALKHIYNQEGGLENVFTKGYNEGGLKEALRYFRSVFLSYNSPDRTHKHIANIDKGASAKRINMFLRWMVRDDDKGVDFGIWKNISTKDLLLPLDVHTGNVSRKLGFLTRKQNDMKALDEIMYHLRNFDAVDPVKYDFALFGLGIEEQF</sequence>
<comment type="caution">
    <text evidence="1">The sequence shown here is derived from an EMBL/GenBank/DDBJ whole genome shotgun (WGS) entry which is preliminary data.</text>
</comment>
<reference evidence="1 2" key="1">
    <citation type="journal article" date="2015" name="Int. J. Syst. Evol. Microbiol.">
        <title>Carboxylicivirga linearis sp. nov., isolated from a sea cucumber culture pond.</title>
        <authorList>
            <person name="Wang F.Q."/>
            <person name="Zhou Y.X."/>
            <person name="Lin X.Z."/>
            <person name="Chen G.J."/>
            <person name="Du Z.J."/>
        </authorList>
    </citation>
    <scope>NUCLEOTIDE SEQUENCE [LARGE SCALE GENOMIC DNA]</scope>
    <source>
        <strain evidence="1 2">FB218</strain>
    </source>
</reference>
<dbReference type="InterPro" id="IPR014127">
    <property type="entry name" value="CHP02757"/>
</dbReference>